<organism evidence="3 4">
    <name type="scientific">Rhodococcus zopfii</name>
    <dbReference type="NCBI Taxonomy" id="43772"/>
    <lineage>
        <taxon>Bacteria</taxon>
        <taxon>Bacillati</taxon>
        <taxon>Actinomycetota</taxon>
        <taxon>Actinomycetes</taxon>
        <taxon>Mycobacteriales</taxon>
        <taxon>Nocardiaceae</taxon>
        <taxon>Rhodococcus</taxon>
    </lineage>
</organism>
<accession>A0ABU3WVM7</accession>
<dbReference type="InterPro" id="IPR003343">
    <property type="entry name" value="Big_2"/>
</dbReference>
<sequence>MANVSFASLKEKDDSLLIVPRDLAVLACPWGQAPIPDKLTDATGLIALPPGWRSAGEISREKTEVGGDSKTESISGYGSLVPRRVIKTEETARLSFQTQEMKKLNLELFHSQDLSNCFIDDNGEWRFYKSSASDIMYWSIILIGLDGSLARPILPYWIFPKMTVGSSGAVSLGMAKELGMPINLDAYEDSDFGPGGAYVAIGQAGLGNLDIAAAAGFAPPVTAINVTPATASVAVAATTTLTVADQDSNPITSGVSFTSSDPTKATVSAAGVVTGVAAGTSTITAAYQGFTDTCVVTRHRLIVGPCLVVCPRRVHPCAARADTFTHHRTRDDKGYREIHRDHTKDHRPQQDCTEVADHARETGETGETAEKTNFDKFSEFRARAAGVNIPDAFTTEIPPYVLGPDEGFDPPVTLEFPKRFEQQVHFEMALRAQGLLRGAAGAGRPRLRTHHPRVRSGRGQLPAPGRTDPQDRRPLHRPRSC</sequence>
<feature type="region of interest" description="Disordered" evidence="1">
    <location>
        <begin position="437"/>
        <end position="481"/>
    </location>
</feature>
<protein>
    <submittedName>
        <fullName evidence="3">Ig-like domain-containing protein</fullName>
    </submittedName>
</protein>
<keyword evidence="4" id="KW-1185">Reference proteome</keyword>
<dbReference type="Proteomes" id="UP001275440">
    <property type="component" value="Unassembled WGS sequence"/>
</dbReference>
<dbReference type="EMBL" id="WBMO01000005">
    <property type="protein sequence ID" value="MDV2477428.1"/>
    <property type="molecule type" value="Genomic_DNA"/>
</dbReference>
<dbReference type="SMART" id="SM00635">
    <property type="entry name" value="BID_2"/>
    <property type="match status" value="1"/>
</dbReference>
<dbReference type="Pfam" id="PF25681">
    <property type="entry name" value="Phage_TTP_17"/>
    <property type="match status" value="1"/>
</dbReference>
<evidence type="ECO:0000313" key="4">
    <source>
        <dbReference type="Proteomes" id="UP001275440"/>
    </source>
</evidence>
<dbReference type="InterPro" id="IPR058154">
    <property type="entry name" value="Bxb1_TTP-like"/>
</dbReference>
<dbReference type="InterPro" id="IPR008964">
    <property type="entry name" value="Invasin/intimin_cell_adhesion"/>
</dbReference>
<gene>
    <name evidence="3" type="ORF">F8M49_22265</name>
</gene>
<reference evidence="3 4" key="1">
    <citation type="submission" date="2019-10" db="EMBL/GenBank/DDBJ databases">
        <title>Draft Genome Assembly of Rhodococcus zopfii DSM44189.</title>
        <authorList>
            <person name="Sutton J.M."/>
            <person name="Akob D.M."/>
            <person name="Bushman T.J."/>
        </authorList>
    </citation>
    <scope>NUCLEOTIDE SEQUENCE [LARGE SCALE GENOMIC DNA]</scope>
    <source>
        <strain evidence="3 4">DSM 44189</strain>
    </source>
</reference>
<evidence type="ECO:0000313" key="3">
    <source>
        <dbReference type="EMBL" id="MDV2477428.1"/>
    </source>
</evidence>
<dbReference type="Pfam" id="PF02368">
    <property type="entry name" value="Big_2"/>
    <property type="match status" value="1"/>
</dbReference>
<proteinExistence type="predicted"/>
<evidence type="ECO:0000259" key="2">
    <source>
        <dbReference type="SMART" id="SM00635"/>
    </source>
</evidence>
<feature type="domain" description="BIG2" evidence="2">
    <location>
        <begin position="220"/>
        <end position="297"/>
    </location>
</feature>
<feature type="compositionally biased region" description="Basic residues" evidence="1">
    <location>
        <begin position="445"/>
        <end position="456"/>
    </location>
</feature>
<comment type="caution">
    <text evidence="3">The sequence shown here is derived from an EMBL/GenBank/DDBJ whole genome shotgun (WGS) entry which is preliminary data.</text>
</comment>
<name>A0ABU3WVM7_9NOCA</name>
<dbReference type="Gene3D" id="2.60.40.1080">
    <property type="match status" value="1"/>
</dbReference>
<dbReference type="SUPFAM" id="SSF49373">
    <property type="entry name" value="Invasin/intimin cell-adhesion fragments"/>
    <property type="match status" value="1"/>
</dbReference>
<evidence type="ECO:0000256" key="1">
    <source>
        <dbReference type="SAM" id="MobiDB-lite"/>
    </source>
</evidence>